<name>A0A7W1XA50_9BACL</name>
<feature type="coiled-coil region" evidence="1">
    <location>
        <begin position="394"/>
        <end position="461"/>
    </location>
</feature>
<dbReference type="Gene3D" id="3.90.1750.20">
    <property type="entry name" value="Putative Large Serine Recombinase, Chain B, Domain 2"/>
    <property type="match status" value="1"/>
</dbReference>
<dbReference type="SUPFAM" id="SSF53041">
    <property type="entry name" value="Resolvase-like"/>
    <property type="match status" value="1"/>
</dbReference>
<dbReference type="OrthoDB" id="9811097at2"/>
<proteinExistence type="predicted"/>
<dbReference type="GO" id="GO:0000150">
    <property type="term" value="F:DNA strand exchange activity"/>
    <property type="evidence" value="ECO:0007669"/>
    <property type="project" value="InterPro"/>
</dbReference>
<dbReference type="Proteomes" id="UP000530514">
    <property type="component" value="Unassembled WGS sequence"/>
</dbReference>
<dbReference type="Pfam" id="PF13408">
    <property type="entry name" value="Zn_ribbon_recom"/>
    <property type="match status" value="1"/>
</dbReference>
<keyword evidence="1" id="KW-0175">Coiled coil</keyword>
<dbReference type="SMART" id="SM00857">
    <property type="entry name" value="Resolvase"/>
    <property type="match status" value="1"/>
</dbReference>
<dbReference type="Pfam" id="PF07508">
    <property type="entry name" value="Recombinase"/>
    <property type="match status" value="1"/>
</dbReference>
<dbReference type="CDD" id="cd00338">
    <property type="entry name" value="Ser_Recombinase"/>
    <property type="match status" value="1"/>
</dbReference>
<dbReference type="Gene3D" id="3.40.50.1390">
    <property type="entry name" value="Resolvase, N-terminal catalytic domain"/>
    <property type="match status" value="1"/>
</dbReference>
<dbReference type="PANTHER" id="PTHR30461:SF23">
    <property type="entry name" value="DNA RECOMBINASE-RELATED"/>
    <property type="match status" value="1"/>
</dbReference>
<dbReference type="InterPro" id="IPR036162">
    <property type="entry name" value="Resolvase-like_N_sf"/>
</dbReference>
<dbReference type="EMBL" id="JACEIP010000010">
    <property type="protein sequence ID" value="MBA4542943.1"/>
    <property type="molecule type" value="Genomic_DNA"/>
</dbReference>
<evidence type="ECO:0000259" key="2">
    <source>
        <dbReference type="PROSITE" id="PS51736"/>
    </source>
</evidence>
<dbReference type="InterPro" id="IPR050639">
    <property type="entry name" value="SSR_resolvase"/>
</dbReference>
<organism evidence="4 5">
    <name type="scientific">Thermoactinomyces daqus</name>
    <dbReference type="NCBI Taxonomy" id="1329516"/>
    <lineage>
        <taxon>Bacteria</taxon>
        <taxon>Bacillati</taxon>
        <taxon>Bacillota</taxon>
        <taxon>Bacilli</taxon>
        <taxon>Bacillales</taxon>
        <taxon>Thermoactinomycetaceae</taxon>
        <taxon>Thermoactinomyces</taxon>
    </lineage>
</organism>
<evidence type="ECO:0000313" key="4">
    <source>
        <dbReference type="EMBL" id="MBA4542943.1"/>
    </source>
</evidence>
<reference evidence="4 5" key="1">
    <citation type="submission" date="2020-07" db="EMBL/GenBank/DDBJ databases">
        <authorList>
            <person name="Feng H."/>
        </authorList>
    </citation>
    <scope>NUCLEOTIDE SEQUENCE [LARGE SCALE GENOMIC DNA]</scope>
    <source>
        <strain evidence="5">s-11</strain>
    </source>
</reference>
<dbReference type="Pfam" id="PF00239">
    <property type="entry name" value="Resolvase"/>
    <property type="match status" value="1"/>
</dbReference>
<feature type="domain" description="Resolvase/invertase-type recombinase catalytic" evidence="2">
    <location>
        <begin position="12"/>
        <end position="161"/>
    </location>
</feature>
<evidence type="ECO:0000313" key="5">
    <source>
        <dbReference type="Proteomes" id="UP000530514"/>
    </source>
</evidence>
<dbReference type="AlphaFoldDB" id="A0A7W1XA50"/>
<dbReference type="PROSITE" id="PS51736">
    <property type="entry name" value="RECOMBINASES_3"/>
    <property type="match status" value="1"/>
</dbReference>
<evidence type="ECO:0000256" key="1">
    <source>
        <dbReference type="SAM" id="Coils"/>
    </source>
</evidence>
<dbReference type="InterPro" id="IPR011109">
    <property type="entry name" value="DNA_bind_recombinase_dom"/>
</dbReference>
<dbReference type="PROSITE" id="PS51737">
    <property type="entry name" value="RECOMBINASE_DNA_BIND"/>
    <property type="match status" value="1"/>
</dbReference>
<protein>
    <submittedName>
        <fullName evidence="4">Recombinase family protein</fullName>
    </submittedName>
</protein>
<dbReference type="InterPro" id="IPR025827">
    <property type="entry name" value="Zn_ribbon_recom_dom"/>
</dbReference>
<gene>
    <name evidence="4" type="ORF">H1164_08510</name>
</gene>
<feature type="domain" description="Recombinase" evidence="3">
    <location>
        <begin position="168"/>
        <end position="301"/>
    </location>
</feature>
<dbReference type="GO" id="GO:0003677">
    <property type="term" value="F:DNA binding"/>
    <property type="evidence" value="ECO:0007669"/>
    <property type="project" value="InterPro"/>
</dbReference>
<comment type="caution">
    <text evidence="4">The sequence shown here is derived from an EMBL/GenBank/DDBJ whole genome shotgun (WGS) entry which is preliminary data.</text>
</comment>
<evidence type="ECO:0000259" key="3">
    <source>
        <dbReference type="PROSITE" id="PS51737"/>
    </source>
</evidence>
<dbReference type="InterPro" id="IPR038109">
    <property type="entry name" value="DNA_bind_recomb_sf"/>
</dbReference>
<keyword evidence="5" id="KW-1185">Reference proteome</keyword>
<dbReference type="InterPro" id="IPR006119">
    <property type="entry name" value="Resolv_N"/>
</dbReference>
<dbReference type="RefSeq" id="WP_033101907.1">
    <property type="nucleotide sequence ID" value="NZ_JACEIP010000010.1"/>
</dbReference>
<sequence>METRSLDEKEPICAVYARVSVERNSESVEHQVSLLREFVRSKGLGVIPDEFIYEDVVSASKYSIWERPAMKRLLEDAKDGKFSILLFKGISRSVRDTQEALEILERFKQKGIRVISFEENYDSSREDSKFIFGIHALLAEQESEKISVRVKLGMKEKVKKGEWAGLSPFGYRVKDKKLVVDPEEAEIVKKIFDMYVDENVGTSTIAVHLNEHGYRTRNGRPWSRKTVRDMLKNEVYIGRITYNKKSLKRIRDFDSETQKKKWVRIPNSQDDWVIVENSHDAIIDKKKFEKAQIMLAERSRNLEPSNVIFPLAGILKCKKCKKSIVGLTSKAKGKTYRYYCCNTYLRFGRSFCSQPNINAEKIEAYILELLAEKLKTIQDQIVLGKNIGVVKPNTKDIEKKLKQVEAQIEKVNRDTSELYFERDNMEPLQYQFIMQQLREKAKSLNEEKEQLLSKLQISEESEEMMKEVESHLTEFFNLDISEPRKVRKVLRHFIEVIWLDDKHLDIHYKFDF</sequence>
<dbReference type="PANTHER" id="PTHR30461">
    <property type="entry name" value="DNA-INVERTASE FROM LAMBDOID PROPHAGE"/>
    <property type="match status" value="1"/>
</dbReference>
<accession>A0A7W1XA50</accession>